<evidence type="ECO:0000313" key="2">
    <source>
        <dbReference type="EMBL" id="TFK86266.1"/>
    </source>
</evidence>
<reference evidence="2 3" key="1">
    <citation type="journal article" date="2019" name="Nat. Ecol. Evol.">
        <title>Megaphylogeny resolves global patterns of mushroom evolution.</title>
        <authorList>
            <person name="Varga T."/>
            <person name="Krizsan K."/>
            <person name="Foldi C."/>
            <person name="Dima B."/>
            <person name="Sanchez-Garcia M."/>
            <person name="Sanchez-Ramirez S."/>
            <person name="Szollosi G.J."/>
            <person name="Szarkandi J.G."/>
            <person name="Papp V."/>
            <person name="Albert L."/>
            <person name="Andreopoulos W."/>
            <person name="Angelini C."/>
            <person name="Antonin V."/>
            <person name="Barry K.W."/>
            <person name="Bougher N.L."/>
            <person name="Buchanan P."/>
            <person name="Buyck B."/>
            <person name="Bense V."/>
            <person name="Catcheside P."/>
            <person name="Chovatia M."/>
            <person name="Cooper J."/>
            <person name="Damon W."/>
            <person name="Desjardin D."/>
            <person name="Finy P."/>
            <person name="Geml J."/>
            <person name="Haridas S."/>
            <person name="Hughes K."/>
            <person name="Justo A."/>
            <person name="Karasinski D."/>
            <person name="Kautmanova I."/>
            <person name="Kiss B."/>
            <person name="Kocsube S."/>
            <person name="Kotiranta H."/>
            <person name="LaButti K.M."/>
            <person name="Lechner B.E."/>
            <person name="Liimatainen K."/>
            <person name="Lipzen A."/>
            <person name="Lukacs Z."/>
            <person name="Mihaltcheva S."/>
            <person name="Morgado L.N."/>
            <person name="Niskanen T."/>
            <person name="Noordeloos M.E."/>
            <person name="Ohm R.A."/>
            <person name="Ortiz-Santana B."/>
            <person name="Ovrebo C."/>
            <person name="Racz N."/>
            <person name="Riley R."/>
            <person name="Savchenko A."/>
            <person name="Shiryaev A."/>
            <person name="Soop K."/>
            <person name="Spirin V."/>
            <person name="Szebenyi C."/>
            <person name="Tomsovsky M."/>
            <person name="Tulloss R.E."/>
            <person name="Uehling J."/>
            <person name="Grigoriev I.V."/>
            <person name="Vagvolgyi C."/>
            <person name="Papp T."/>
            <person name="Martin F.M."/>
            <person name="Miettinen O."/>
            <person name="Hibbett D.S."/>
            <person name="Nagy L.G."/>
        </authorList>
    </citation>
    <scope>NUCLEOTIDE SEQUENCE [LARGE SCALE GENOMIC DNA]</scope>
    <source>
        <strain evidence="2 3">HHB13444</strain>
    </source>
</reference>
<proteinExistence type="predicted"/>
<protein>
    <submittedName>
        <fullName evidence="2">Uncharacterized protein</fullName>
    </submittedName>
</protein>
<dbReference type="AlphaFoldDB" id="A0A5C3P9A4"/>
<keyword evidence="3" id="KW-1185">Reference proteome</keyword>
<dbReference type="InParanoid" id="A0A5C3P9A4"/>
<gene>
    <name evidence="2" type="ORF">K466DRAFT_157398</name>
</gene>
<evidence type="ECO:0000256" key="1">
    <source>
        <dbReference type="SAM" id="MobiDB-lite"/>
    </source>
</evidence>
<evidence type="ECO:0000313" key="3">
    <source>
        <dbReference type="Proteomes" id="UP000308197"/>
    </source>
</evidence>
<sequence length="149" mass="16125">MRDAHPRRRAEPPASSLSLPIPVRSITAPPACFVLPCANSASCAPCLAACLRVCGALLNLEYWMPTPLPPATAVHAVRTTYGRRRLGYTLLNPAQETCAAGLRPPTLHRNPEASRCAAEHPPPLNPRASSLLLVPVDRGPWRARRATRD</sequence>
<name>A0A5C3P9A4_9APHY</name>
<organism evidence="2 3">
    <name type="scientific">Polyporus arcularius HHB13444</name>
    <dbReference type="NCBI Taxonomy" id="1314778"/>
    <lineage>
        <taxon>Eukaryota</taxon>
        <taxon>Fungi</taxon>
        <taxon>Dikarya</taxon>
        <taxon>Basidiomycota</taxon>
        <taxon>Agaricomycotina</taxon>
        <taxon>Agaricomycetes</taxon>
        <taxon>Polyporales</taxon>
        <taxon>Polyporaceae</taxon>
        <taxon>Polyporus</taxon>
    </lineage>
</organism>
<dbReference type="EMBL" id="ML211207">
    <property type="protein sequence ID" value="TFK86266.1"/>
    <property type="molecule type" value="Genomic_DNA"/>
</dbReference>
<feature type="region of interest" description="Disordered" evidence="1">
    <location>
        <begin position="109"/>
        <end position="129"/>
    </location>
</feature>
<dbReference type="Proteomes" id="UP000308197">
    <property type="component" value="Unassembled WGS sequence"/>
</dbReference>
<accession>A0A5C3P9A4</accession>